<keyword evidence="5" id="KW-0547">Nucleotide-binding</keyword>
<dbReference type="SMART" id="SM00382">
    <property type="entry name" value="AAA"/>
    <property type="match status" value="2"/>
</dbReference>
<feature type="transmembrane region" description="Helical" evidence="9">
    <location>
        <begin position="1158"/>
        <end position="1179"/>
    </location>
</feature>
<sequence length="1389" mass="154441">MGGVIESDEEVKKLQVLMAFNAQTLHENIAHAAERAIGRTLPQMQVRFKDVSVTADCVVIETGKRSHDWRDDLPTLTNTVLKKISGCSLKKHVVKKQILHPMSGAFKPGEITLVLGQPGSGKSSLMKILSGRFPKAKHVTLNGEISYNDKQNQELKNRVPQFISYVNQHDNHFPTLTVKETLRFAHAFCGNKLGKFEESLFKEGTTEEIETALSMLRTLIQYFPDVIIQQLGLQVCQDTIIGNAMIRGVSGGQRKRVTTGEMQFGHKHAMFMDEISTGLDSAATYDIVNTQRTIAKQLRKTIVISLLQPSPEVFALFDNVLILNEGYLMYHGPRDEIVGYFENLGFVCPPRRDVADFLLDLGTDQQTKYQVPIVGGTQQNPKHPRTALEFADLFKASTIYQQTLRSVNAPVDTVLVNDMKDYLSQRGEFFQSLMGNLMTLLRRESLILRRNTAFLKGRCTMVVVMGLLYGTTFYQFNPLNIQLVMGVIFAAVMFLSMGQASQIEPFMVGRSVFYKQRGANFYRSAAYVVASSLSQMPLAVAESLAFGSIVYWLCGFASDAGAFFMFELLLLLTNFAFTAWFFFLAAACPNLNVAKPLSMVSILVFVLFAGFVIVKDQLPDYVRWLYWLDPIAWTLRALAVNQYRTAELDVCDYGGVNYCKLFDKNAGEYYLGLFDVPSEKHWVPLTVLVLLLLYFFFMLLSCFVLEFKRYESPENLGGGTTDEDQNENEQQRQKVAAKILVKSAVGPVIDAPNDSKMEKSNVVAPILSKTNIKEHIHVTPVTLAFNDLWYSVPDPSNPKESIDLLQGVTGYAAPGTMTALMGSSGAGKTTLMDVIAGRKTGGKIRGDILLNGHRATKLAIRRCTGYCEQMDIHSEAATIREALTFSAFMRLPGKLPPRQKHASVTECLDLLDLNPIADKIIRGSSTEQMKRLTIGVELAAQPSVLFLDEPTSGLDARSAKTIMDGARKVASTGRTIICTIHQPSSEVFQLFDCLLLLKRGGETVFYGNLGCECVHLINYFESIPGVEKIAAGYNPATWMLECIGAGVGNAGSSSGIGATNFVEIFRKSELKTVLDEFMAKPGVSRPSPEFTELIFSNKFASDSNTQMKFLVRRFFDMYWRTPSYNLTRIGISIVLALIFGIIFAGANYTTYQGVNSGVGMIFMTTLFNAMVSFNSVLPITSEERASFYREQASQMYHPFWYFLGSTLVEIPHVLVSSAVFTAVFFPMVGFTGFANAILYWINVSLIVLLMTYIGQFLIYATPSIEVASIMGVLLNSIHMLFMGFSPPAAAIPKVYKWIHYATPQRYALANLAAIVFSNCPEETSDNLGCHSLDGAPISLGKITVKGYVESVFGMKHDEMAMNFGVLLAFIVFFRILALLSLCYLNHQKR</sequence>
<keyword evidence="12" id="KW-1185">Reference proteome</keyword>
<dbReference type="InterPro" id="IPR027417">
    <property type="entry name" value="P-loop_NTPase"/>
</dbReference>
<keyword evidence="3" id="KW-0813">Transport</keyword>
<dbReference type="InterPro" id="IPR003593">
    <property type="entry name" value="AAA+_ATPase"/>
</dbReference>
<dbReference type="GO" id="GO:0140359">
    <property type="term" value="F:ABC-type transporter activity"/>
    <property type="evidence" value="ECO:0007669"/>
    <property type="project" value="InterPro"/>
</dbReference>
<reference evidence="11" key="3">
    <citation type="submission" date="2015-02" db="UniProtKB">
        <authorList>
            <consortium name="EnsemblProtists"/>
        </authorList>
    </citation>
    <scope>IDENTIFICATION</scope>
    <source>
        <strain evidence="11">DAOM BR144</strain>
    </source>
</reference>
<evidence type="ECO:0000256" key="6">
    <source>
        <dbReference type="ARBA" id="ARBA00022840"/>
    </source>
</evidence>
<dbReference type="CDD" id="cd03232">
    <property type="entry name" value="ABCG_PDR_domain2"/>
    <property type="match status" value="1"/>
</dbReference>
<feature type="transmembrane region" description="Helical" evidence="9">
    <location>
        <begin position="1266"/>
        <end position="1284"/>
    </location>
</feature>
<dbReference type="VEuPathDB" id="FungiDB:PYU1_G012320"/>
<dbReference type="Pfam" id="PF19055">
    <property type="entry name" value="ABC2_membrane_7"/>
    <property type="match status" value="1"/>
</dbReference>
<feature type="transmembrane region" description="Helical" evidence="9">
    <location>
        <begin position="682"/>
        <end position="705"/>
    </location>
</feature>
<dbReference type="PROSITE" id="PS50893">
    <property type="entry name" value="ABC_TRANSPORTER_2"/>
    <property type="match status" value="2"/>
</dbReference>
<protein>
    <recommendedName>
        <fullName evidence="10">ABC transporter domain-containing protein</fullName>
    </recommendedName>
</protein>
<reference evidence="12" key="2">
    <citation type="submission" date="2010-04" db="EMBL/GenBank/DDBJ databases">
        <authorList>
            <person name="Buell R."/>
            <person name="Hamilton J."/>
            <person name="Hostetler J."/>
        </authorList>
    </citation>
    <scope>NUCLEOTIDE SEQUENCE [LARGE SCALE GENOMIC DNA]</scope>
    <source>
        <strain evidence="12">DAOM:BR144</strain>
    </source>
</reference>
<feature type="transmembrane region" description="Helical" evidence="9">
    <location>
        <begin position="1363"/>
        <end position="1384"/>
    </location>
</feature>
<dbReference type="GO" id="GO:0016887">
    <property type="term" value="F:ATP hydrolysis activity"/>
    <property type="evidence" value="ECO:0007669"/>
    <property type="project" value="InterPro"/>
</dbReference>
<dbReference type="Gene3D" id="3.40.50.300">
    <property type="entry name" value="P-loop containing nucleotide triphosphate hydrolases"/>
    <property type="match status" value="2"/>
</dbReference>
<feature type="transmembrane region" description="Helical" evidence="9">
    <location>
        <begin position="1199"/>
        <end position="1225"/>
    </location>
</feature>
<dbReference type="InterPro" id="IPR003439">
    <property type="entry name" value="ABC_transporter-like_ATP-bd"/>
</dbReference>
<dbReference type="InterPro" id="IPR013525">
    <property type="entry name" value="ABC2_TM"/>
</dbReference>
<dbReference type="InterPro" id="IPR043926">
    <property type="entry name" value="ABCG_dom"/>
</dbReference>
<dbReference type="InterPro" id="IPR034003">
    <property type="entry name" value="ABCG_PDR_2"/>
</dbReference>
<dbReference type="InParanoid" id="K3X547"/>
<keyword evidence="4 9" id="KW-0812">Transmembrane</keyword>
<dbReference type="PANTHER" id="PTHR19241">
    <property type="entry name" value="ATP-BINDING CASSETTE TRANSPORTER"/>
    <property type="match status" value="1"/>
</dbReference>
<feature type="transmembrane region" description="Helical" evidence="9">
    <location>
        <begin position="521"/>
        <end position="540"/>
    </location>
</feature>
<feature type="transmembrane region" description="Helical" evidence="9">
    <location>
        <begin position="560"/>
        <end position="585"/>
    </location>
</feature>
<feature type="transmembrane region" description="Helical" evidence="9">
    <location>
        <begin position="480"/>
        <end position="500"/>
    </location>
</feature>
<accession>K3X547</accession>
<dbReference type="EnsemblProtists" id="PYU1_T012346">
    <property type="protein sequence ID" value="PYU1_T012346"/>
    <property type="gene ID" value="PYU1_G012320"/>
</dbReference>
<comment type="similarity">
    <text evidence="2">Belongs to the ABC transporter superfamily. ABCG family. PDR (TC 3.A.1.205) subfamily.</text>
</comment>
<dbReference type="SUPFAM" id="SSF52540">
    <property type="entry name" value="P-loop containing nucleoside triphosphate hydrolases"/>
    <property type="match status" value="2"/>
</dbReference>
<keyword evidence="6" id="KW-0067">ATP-binding</keyword>
<evidence type="ECO:0000256" key="7">
    <source>
        <dbReference type="ARBA" id="ARBA00022989"/>
    </source>
</evidence>
<keyword evidence="7 9" id="KW-1133">Transmembrane helix</keyword>
<dbReference type="Pfam" id="PF06422">
    <property type="entry name" value="PDR_CDR"/>
    <property type="match status" value="1"/>
</dbReference>
<evidence type="ECO:0000256" key="8">
    <source>
        <dbReference type="ARBA" id="ARBA00023136"/>
    </source>
</evidence>
<dbReference type="InterPro" id="IPR010929">
    <property type="entry name" value="PDR_CDR_ABC"/>
</dbReference>
<feature type="transmembrane region" description="Helical" evidence="9">
    <location>
        <begin position="1237"/>
        <end position="1259"/>
    </location>
</feature>
<feature type="transmembrane region" description="Helical" evidence="9">
    <location>
        <begin position="597"/>
        <end position="614"/>
    </location>
</feature>
<proteinExistence type="inferred from homology"/>
<dbReference type="GO" id="GO:0005524">
    <property type="term" value="F:ATP binding"/>
    <property type="evidence" value="ECO:0007669"/>
    <property type="project" value="UniProtKB-KW"/>
</dbReference>
<dbReference type="eggNOG" id="KOG0065">
    <property type="taxonomic scope" value="Eukaryota"/>
</dbReference>
<feature type="domain" description="ABC transporter" evidence="10">
    <location>
        <begin position="84"/>
        <end position="350"/>
    </location>
</feature>
<evidence type="ECO:0000256" key="5">
    <source>
        <dbReference type="ARBA" id="ARBA00022741"/>
    </source>
</evidence>
<dbReference type="STRING" id="431595.K3X547"/>
<evidence type="ECO:0000256" key="1">
    <source>
        <dbReference type="ARBA" id="ARBA00004141"/>
    </source>
</evidence>
<organism evidence="11 12">
    <name type="scientific">Globisporangium ultimum (strain ATCC 200006 / CBS 805.95 / DAOM BR144)</name>
    <name type="common">Pythium ultimum</name>
    <dbReference type="NCBI Taxonomy" id="431595"/>
    <lineage>
        <taxon>Eukaryota</taxon>
        <taxon>Sar</taxon>
        <taxon>Stramenopiles</taxon>
        <taxon>Oomycota</taxon>
        <taxon>Peronosporomycetes</taxon>
        <taxon>Pythiales</taxon>
        <taxon>Pythiaceae</taxon>
        <taxon>Globisporangium</taxon>
    </lineage>
</organism>
<evidence type="ECO:0000256" key="4">
    <source>
        <dbReference type="ARBA" id="ARBA00022692"/>
    </source>
</evidence>
<keyword evidence="8 9" id="KW-0472">Membrane</keyword>
<dbReference type="Proteomes" id="UP000019132">
    <property type="component" value="Unassembled WGS sequence"/>
</dbReference>
<evidence type="ECO:0000256" key="9">
    <source>
        <dbReference type="SAM" id="Phobius"/>
    </source>
</evidence>
<reference evidence="12" key="1">
    <citation type="journal article" date="2010" name="Genome Biol.">
        <title>Genome sequence of the necrotrophic plant pathogen Pythium ultimum reveals original pathogenicity mechanisms and effector repertoire.</title>
        <authorList>
            <person name="Levesque C.A."/>
            <person name="Brouwer H."/>
            <person name="Cano L."/>
            <person name="Hamilton J.P."/>
            <person name="Holt C."/>
            <person name="Huitema E."/>
            <person name="Raffaele S."/>
            <person name="Robideau G.P."/>
            <person name="Thines M."/>
            <person name="Win J."/>
            <person name="Zerillo M.M."/>
            <person name="Beakes G.W."/>
            <person name="Boore J.L."/>
            <person name="Busam D."/>
            <person name="Dumas B."/>
            <person name="Ferriera S."/>
            <person name="Fuerstenberg S.I."/>
            <person name="Gachon C.M."/>
            <person name="Gaulin E."/>
            <person name="Govers F."/>
            <person name="Grenville-Briggs L."/>
            <person name="Horner N."/>
            <person name="Hostetler J."/>
            <person name="Jiang R.H."/>
            <person name="Johnson J."/>
            <person name="Krajaejun T."/>
            <person name="Lin H."/>
            <person name="Meijer H.J."/>
            <person name="Moore B."/>
            <person name="Morris P."/>
            <person name="Phuntmart V."/>
            <person name="Puiu D."/>
            <person name="Shetty J."/>
            <person name="Stajich J.E."/>
            <person name="Tripathy S."/>
            <person name="Wawra S."/>
            <person name="van West P."/>
            <person name="Whitty B.R."/>
            <person name="Coutinho P.M."/>
            <person name="Henrissat B."/>
            <person name="Martin F."/>
            <person name="Thomas P.D."/>
            <person name="Tyler B.M."/>
            <person name="De Vries R.P."/>
            <person name="Kamoun S."/>
            <person name="Yandell M."/>
            <person name="Tisserat N."/>
            <person name="Buell C.R."/>
        </authorList>
    </citation>
    <scope>NUCLEOTIDE SEQUENCE</scope>
    <source>
        <strain evidence="12">DAOM:BR144</strain>
    </source>
</reference>
<evidence type="ECO:0000256" key="3">
    <source>
        <dbReference type="ARBA" id="ARBA00022448"/>
    </source>
</evidence>
<evidence type="ECO:0000259" key="10">
    <source>
        <dbReference type="PROSITE" id="PS50893"/>
    </source>
</evidence>
<dbReference type="FunFam" id="3.40.50.300:FF:000289">
    <property type="entry name" value="ABC transporter G family member 31"/>
    <property type="match status" value="1"/>
</dbReference>
<dbReference type="FunFam" id="3.40.50.300:FF:000528">
    <property type="entry name" value="ABC transporter G family member 31"/>
    <property type="match status" value="1"/>
</dbReference>
<dbReference type="HOGENOM" id="CLU_000604_35_3_1"/>
<name>K3X547_GLOUD</name>
<feature type="transmembrane region" description="Helical" evidence="9">
    <location>
        <begin position="1126"/>
        <end position="1146"/>
    </location>
</feature>
<evidence type="ECO:0000256" key="2">
    <source>
        <dbReference type="ARBA" id="ARBA00006012"/>
    </source>
</evidence>
<comment type="subcellular location">
    <subcellularLocation>
        <location evidence="1">Membrane</location>
        <topology evidence="1">Multi-pass membrane protein</topology>
    </subcellularLocation>
</comment>
<dbReference type="Pfam" id="PF00005">
    <property type="entry name" value="ABC_tran"/>
    <property type="match status" value="2"/>
</dbReference>
<dbReference type="EMBL" id="GL376608">
    <property type="status" value="NOT_ANNOTATED_CDS"/>
    <property type="molecule type" value="Genomic_DNA"/>
</dbReference>
<feature type="domain" description="ABC transporter" evidence="10">
    <location>
        <begin position="783"/>
        <end position="1025"/>
    </location>
</feature>
<evidence type="ECO:0000313" key="12">
    <source>
        <dbReference type="Proteomes" id="UP000019132"/>
    </source>
</evidence>
<evidence type="ECO:0000313" key="11">
    <source>
        <dbReference type="EnsemblProtists" id="PYU1_T012346"/>
    </source>
</evidence>
<dbReference type="Pfam" id="PF01061">
    <property type="entry name" value="ABC2_membrane"/>
    <property type="match status" value="2"/>
</dbReference>
<dbReference type="GO" id="GO:0016020">
    <property type="term" value="C:membrane"/>
    <property type="evidence" value="ECO:0007669"/>
    <property type="project" value="UniProtKB-SubCell"/>
</dbReference>